<dbReference type="Gene3D" id="2.60.40.1120">
    <property type="entry name" value="Carboxypeptidase-like, regulatory domain"/>
    <property type="match status" value="1"/>
</dbReference>
<dbReference type="InterPro" id="IPR013784">
    <property type="entry name" value="Carb-bd-like_fold"/>
</dbReference>
<dbReference type="EMBL" id="QHKO01000001">
    <property type="protein sequence ID" value="RAL25385.1"/>
    <property type="molecule type" value="Genomic_DNA"/>
</dbReference>
<name>A0A328CA88_9DELT</name>
<organism evidence="1 2">
    <name type="scientific">Lujinxingia litoralis</name>
    <dbReference type="NCBI Taxonomy" id="2211119"/>
    <lineage>
        <taxon>Bacteria</taxon>
        <taxon>Deltaproteobacteria</taxon>
        <taxon>Bradymonadales</taxon>
        <taxon>Lujinxingiaceae</taxon>
        <taxon>Lujinxingia</taxon>
    </lineage>
</organism>
<dbReference type="GO" id="GO:0030246">
    <property type="term" value="F:carbohydrate binding"/>
    <property type="evidence" value="ECO:0007669"/>
    <property type="project" value="InterPro"/>
</dbReference>
<dbReference type="AlphaFoldDB" id="A0A328CA88"/>
<accession>A0A328CA88</accession>
<dbReference type="SUPFAM" id="SSF49452">
    <property type="entry name" value="Starch-binding domain-like"/>
    <property type="match status" value="1"/>
</dbReference>
<comment type="caution">
    <text evidence="1">The sequence shown here is derived from an EMBL/GenBank/DDBJ whole genome shotgun (WGS) entry which is preliminary data.</text>
</comment>
<gene>
    <name evidence="1" type="ORF">DL240_04020</name>
</gene>
<proteinExistence type="predicted"/>
<keyword evidence="2" id="KW-1185">Reference proteome</keyword>
<reference evidence="1 2" key="1">
    <citation type="submission" date="2018-05" db="EMBL/GenBank/DDBJ databases">
        <title>Lujinxingia marina gen. nov. sp. nov., a new facultative anaerobic member of the class Deltaproteobacteria, and proposal of Lujinxingaceae fam. nov.</title>
        <authorList>
            <person name="Li C.-M."/>
        </authorList>
    </citation>
    <scope>NUCLEOTIDE SEQUENCE [LARGE SCALE GENOMIC DNA]</scope>
    <source>
        <strain evidence="1 2">B210</strain>
    </source>
</reference>
<evidence type="ECO:0000313" key="2">
    <source>
        <dbReference type="Proteomes" id="UP000249169"/>
    </source>
</evidence>
<protein>
    <submittedName>
        <fullName evidence="1">Uncharacterized protein</fullName>
    </submittedName>
</protein>
<sequence length="411" mass="44271">MQGQIFDAQSLEPIEGAQILAFSDHAGAYEAVLSDASGMYRFPITARRDDHGLPVQQLITLHVSAPDYQSFPGGLRTAERIDLSTVVLYADEGTLTVDTAQTDVALLALPESEQGFASISGRIDRLRWPSGVLVVAESPTTRGLTAITDRDGAFTIFNVPPGSYEVHGYAAGIQLDPWPVFMEQVPYGGVRLRESESEEELHTVSGHMNFIAASGALQSSVALVPASTYDEVMMRGEVPIGLSAAASDRFDQSGNWTIGGVPAGDYIVLAAFQNDGFVRGPYDDILGNQLVRISIPEGEGNVEVSPAFRVTDALDTIAPGAEGPEALAAPPTLTWGPARNVEHYDVMVFDAHGKLVWEALDIAPGEEGDYLSVAYDGPFQPGMYYQFRVTAYRSGSRVTSTEALRGVFYRE</sequence>
<dbReference type="Proteomes" id="UP000249169">
    <property type="component" value="Unassembled WGS sequence"/>
</dbReference>
<evidence type="ECO:0000313" key="1">
    <source>
        <dbReference type="EMBL" id="RAL25385.1"/>
    </source>
</evidence>